<feature type="compositionally biased region" description="Polar residues" evidence="1">
    <location>
        <begin position="1"/>
        <end position="11"/>
    </location>
</feature>
<dbReference type="AlphaFoldDB" id="A0A195AWC5"/>
<dbReference type="PROSITE" id="PS50181">
    <property type="entry name" value="FBOX"/>
    <property type="match status" value="1"/>
</dbReference>
<dbReference type="PANTHER" id="PTHR13252:SF9">
    <property type="entry name" value="F-BOX ONLY PROTEIN 28"/>
    <property type="match status" value="1"/>
</dbReference>
<dbReference type="GO" id="GO:0000209">
    <property type="term" value="P:protein polyubiquitination"/>
    <property type="evidence" value="ECO:0007669"/>
    <property type="project" value="TreeGrafter"/>
</dbReference>
<accession>A0A195AWC5</accession>
<evidence type="ECO:0000313" key="4">
    <source>
        <dbReference type="Proteomes" id="UP000078540"/>
    </source>
</evidence>
<feature type="domain" description="F-box" evidence="2">
    <location>
        <begin position="148"/>
        <end position="196"/>
    </location>
</feature>
<dbReference type="InterPro" id="IPR039719">
    <property type="entry name" value="FBXO28"/>
</dbReference>
<feature type="region of interest" description="Disordered" evidence="1">
    <location>
        <begin position="437"/>
        <end position="470"/>
    </location>
</feature>
<organism evidence="3 4">
    <name type="scientific">Atta colombica</name>
    <dbReference type="NCBI Taxonomy" id="520822"/>
    <lineage>
        <taxon>Eukaryota</taxon>
        <taxon>Metazoa</taxon>
        <taxon>Ecdysozoa</taxon>
        <taxon>Arthropoda</taxon>
        <taxon>Hexapoda</taxon>
        <taxon>Insecta</taxon>
        <taxon>Pterygota</taxon>
        <taxon>Neoptera</taxon>
        <taxon>Endopterygota</taxon>
        <taxon>Hymenoptera</taxon>
        <taxon>Apocrita</taxon>
        <taxon>Aculeata</taxon>
        <taxon>Formicoidea</taxon>
        <taxon>Formicidae</taxon>
        <taxon>Myrmicinae</taxon>
        <taxon>Atta</taxon>
    </lineage>
</organism>
<dbReference type="STRING" id="520822.A0A195AWC5"/>
<evidence type="ECO:0000256" key="1">
    <source>
        <dbReference type="SAM" id="MobiDB-lite"/>
    </source>
</evidence>
<feature type="region of interest" description="Disordered" evidence="1">
    <location>
        <begin position="1"/>
        <end position="43"/>
    </location>
</feature>
<dbReference type="InterPro" id="IPR001810">
    <property type="entry name" value="F-box_dom"/>
</dbReference>
<sequence length="517" mass="60326">MSSITNRNFETTCRDRERENQRKVKAQKEEIEKHPKKEDIGGPLFVQNGNCMKQLTATTFKRLMESRDSPFATKVATNRRHEKVPLYSHHGSIPVQLIVSIGVNYGHGLDFMMKRVHFASSLEWEGTGDMIDERLYNSTAQQTNDYAHLQLINLPDVCLEAILSNLSYDEISKYRIVCRQFDRICKKLLNRGFNLMEKYHAQCLRTVKSKLPRRESERRSHPLARHCDILTAIETRISMLSMTFIKYVDLNVCCFIPGKVIDEIFRVLRLIRETKTPPRAHEILQELRDISSMAMEHFDEKILPDLKHNICTSMVGTVNSYDLPGGVMISHGRNINNSTLPHCNNHNITCSEKLNQTFKKINDRTKKNKMFFLSMRNEITRMRLRIQRQEYLVRQQTLKLHKQAKKIHDQDTLLAEVRKHLEEWEQKMVDLTTEVSRAREGTQNPDSLENRKRKTHIINTDAEPLQQTNELQAKKRKLIVERKTSSDAKDVKFKQFMSNLLSKSTLDGYLIDSSCPR</sequence>
<name>A0A195AWC5_9HYME</name>
<protein>
    <submittedName>
        <fullName evidence="3">F-box only protein 28</fullName>
    </submittedName>
</protein>
<dbReference type="InterPro" id="IPR036047">
    <property type="entry name" value="F-box-like_dom_sf"/>
</dbReference>
<dbReference type="Proteomes" id="UP000078540">
    <property type="component" value="Unassembled WGS sequence"/>
</dbReference>
<dbReference type="SUPFAM" id="SSF81383">
    <property type="entry name" value="F-box domain"/>
    <property type="match status" value="1"/>
</dbReference>
<dbReference type="PANTHER" id="PTHR13252">
    <property type="entry name" value="F-BOX ONLY PROTEIN 28"/>
    <property type="match status" value="1"/>
</dbReference>
<dbReference type="EMBL" id="KQ976731">
    <property type="protein sequence ID" value="KYM76352.1"/>
    <property type="molecule type" value="Genomic_DNA"/>
</dbReference>
<reference evidence="3 4" key="1">
    <citation type="submission" date="2015-09" db="EMBL/GenBank/DDBJ databases">
        <title>Atta colombica WGS genome.</title>
        <authorList>
            <person name="Nygaard S."/>
            <person name="Hu H."/>
            <person name="Boomsma J."/>
            <person name="Zhang G."/>
        </authorList>
    </citation>
    <scope>NUCLEOTIDE SEQUENCE [LARGE SCALE GENOMIC DNA]</scope>
    <source>
        <strain evidence="3">Treedump-2</strain>
        <tissue evidence="3">Whole body</tissue>
    </source>
</reference>
<evidence type="ECO:0000313" key="3">
    <source>
        <dbReference type="EMBL" id="KYM76352.1"/>
    </source>
</evidence>
<dbReference type="Pfam" id="PF00646">
    <property type="entry name" value="F-box"/>
    <property type="match status" value="1"/>
</dbReference>
<keyword evidence="4" id="KW-1185">Reference proteome</keyword>
<evidence type="ECO:0000259" key="2">
    <source>
        <dbReference type="PROSITE" id="PS50181"/>
    </source>
</evidence>
<proteinExistence type="predicted"/>
<dbReference type="CDD" id="cd22100">
    <property type="entry name" value="F-box_FBXO28"/>
    <property type="match status" value="1"/>
</dbReference>
<gene>
    <name evidence="3" type="ORF">ALC53_13379</name>
</gene>
<feature type="compositionally biased region" description="Basic and acidic residues" evidence="1">
    <location>
        <begin position="12"/>
        <end position="40"/>
    </location>
</feature>